<protein>
    <submittedName>
        <fullName evidence="1">Uncharacterized protein</fullName>
    </submittedName>
</protein>
<reference evidence="1 2" key="1">
    <citation type="journal article" date="2018" name="Sci. Rep.">
        <title>Genomic signatures of local adaptation to the degree of environmental predictability in rotifers.</title>
        <authorList>
            <person name="Franch-Gras L."/>
            <person name="Hahn C."/>
            <person name="Garcia-Roger E.M."/>
            <person name="Carmona M.J."/>
            <person name="Serra M."/>
            <person name="Gomez A."/>
        </authorList>
    </citation>
    <scope>NUCLEOTIDE SEQUENCE [LARGE SCALE GENOMIC DNA]</scope>
    <source>
        <strain evidence="1">HYR1</strain>
    </source>
</reference>
<proteinExistence type="predicted"/>
<evidence type="ECO:0000313" key="1">
    <source>
        <dbReference type="EMBL" id="RNA40638.1"/>
    </source>
</evidence>
<accession>A0A3M7SYH5</accession>
<keyword evidence="2" id="KW-1185">Reference proteome</keyword>
<gene>
    <name evidence="1" type="ORF">BpHYR1_031833</name>
</gene>
<name>A0A3M7SYH5_BRAPC</name>
<evidence type="ECO:0000313" key="2">
    <source>
        <dbReference type="Proteomes" id="UP000276133"/>
    </source>
</evidence>
<sequence length="128" mass="15029">MIFKKDSTVNSDVKIILRYLRTVLMFSDWLCHFIIRIIVLQIKALRILIESLNETSVNVTTNLEKKFTNSFFSSLFSLAKERKLKPIFIYLNKDKQNQESVLLDPSDDTLNEVEDIPYTQILKKIVMI</sequence>
<dbReference type="EMBL" id="REGN01000619">
    <property type="protein sequence ID" value="RNA40638.1"/>
    <property type="molecule type" value="Genomic_DNA"/>
</dbReference>
<dbReference type="AlphaFoldDB" id="A0A3M7SYH5"/>
<comment type="caution">
    <text evidence="1">The sequence shown here is derived from an EMBL/GenBank/DDBJ whole genome shotgun (WGS) entry which is preliminary data.</text>
</comment>
<organism evidence="1 2">
    <name type="scientific">Brachionus plicatilis</name>
    <name type="common">Marine rotifer</name>
    <name type="synonym">Brachionus muelleri</name>
    <dbReference type="NCBI Taxonomy" id="10195"/>
    <lineage>
        <taxon>Eukaryota</taxon>
        <taxon>Metazoa</taxon>
        <taxon>Spiralia</taxon>
        <taxon>Gnathifera</taxon>
        <taxon>Rotifera</taxon>
        <taxon>Eurotatoria</taxon>
        <taxon>Monogononta</taxon>
        <taxon>Pseudotrocha</taxon>
        <taxon>Ploima</taxon>
        <taxon>Brachionidae</taxon>
        <taxon>Brachionus</taxon>
    </lineage>
</organism>
<dbReference type="Proteomes" id="UP000276133">
    <property type="component" value="Unassembled WGS sequence"/>
</dbReference>